<protein>
    <submittedName>
        <fullName evidence="1">Uncharacterized protein</fullName>
    </submittedName>
</protein>
<feature type="non-terminal residue" evidence="1">
    <location>
        <position position="88"/>
    </location>
</feature>
<reference evidence="1" key="1">
    <citation type="journal article" date="2014" name="Front. Microbiol.">
        <title>High frequency of phylogenetically diverse reductive dehalogenase-homologous genes in deep subseafloor sedimentary metagenomes.</title>
        <authorList>
            <person name="Kawai M."/>
            <person name="Futagami T."/>
            <person name="Toyoda A."/>
            <person name="Takaki Y."/>
            <person name="Nishi S."/>
            <person name="Hori S."/>
            <person name="Arai W."/>
            <person name="Tsubouchi T."/>
            <person name="Morono Y."/>
            <person name="Uchiyama I."/>
            <person name="Ito T."/>
            <person name="Fujiyama A."/>
            <person name="Inagaki F."/>
            <person name="Takami H."/>
        </authorList>
    </citation>
    <scope>NUCLEOTIDE SEQUENCE</scope>
    <source>
        <strain evidence="1">Expedition CK06-06</strain>
    </source>
</reference>
<proteinExistence type="predicted"/>
<name>X1GC43_9ZZZZ</name>
<feature type="non-terminal residue" evidence="1">
    <location>
        <position position="1"/>
    </location>
</feature>
<gene>
    <name evidence="1" type="ORF">S01H4_66051</name>
</gene>
<sequence length="88" mass="10425">LIFTTTRPHPSQYEDNTIVLPHKIKYRLTGIFALDVGIDLLEEGEIFLLGYDYSEYKNKKDTKKRKVTHFYQEQIEHRGIGHAEYYCS</sequence>
<comment type="caution">
    <text evidence="1">The sequence shown here is derived from an EMBL/GenBank/DDBJ whole genome shotgun (WGS) entry which is preliminary data.</text>
</comment>
<dbReference type="EMBL" id="BART01040695">
    <property type="protein sequence ID" value="GAH30598.1"/>
    <property type="molecule type" value="Genomic_DNA"/>
</dbReference>
<accession>X1GC43</accession>
<organism evidence="1">
    <name type="scientific">marine sediment metagenome</name>
    <dbReference type="NCBI Taxonomy" id="412755"/>
    <lineage>
        <taxon>unclassified sequences</taxon>
        <taxon>metagenomes</taxon>
        <taxon>ecological metagenomes</taxon>
    </lineage>
</organism>
<dbReference type="AlphaFoldDB" id="X1GC43"/>
<evidence type="ECO:0000313" key="1">
    <source>
        <dbReference type="EMBL" id="GAH30598.1"/>
    </source>
</evidence>